<dbReference type="PANTHER" id="PTHR37820">
    <property type="entry name" value="CELL DIVISION PROTEIN DIVIB"/>
    <property type="match status" value="1"/>
</dbReference>
<dbReference type="EMBL" id="JQBP01000001">
    <property type="protein sequence ID" value="KRN75712.1"/>
    <property type="molecule type" value="Genomic_DNA"/>
</dbReference>
<keyword evidence="5" id="KW-0131">Cell cycle</keyword>
<keyword evidence="6" id="KW-0472">Membrane</keyword>
<evidence type="ECO:0000256" key="4">
    <source>
        <dbReference type="ARBA" id="ARBA00022989"/>
    </source>
</evidence>
<evidence type="ECO:0000256" key="2">
    <source>
        <dbReference type="ARBA" id="ARBA00022618"/>
    </source>
</evidence>
<gene>
    <name evidence="8" type="ORF">IV73_GL000207</name>
</gene>
<dbReference type="Proteomes" id="UP000051655">
    <property type="component" value="Unassembled WGS sequence"/>
</dbReference>
<protein>
    <recommendedName>
        <fullName evidence="7">Cell division protein FtsQ/DivIB C-terminal domain-containing protein</fullName>
    </recommendedName>
</protein>
<evidence type="ECO:0000256" key="1">
    <source>
        <dbReference type="ARBA" id="ARBA00022475"/>
    </source>
</evidence>
<dbReference type="STRING" id="1616.IV73_GL000207"/>
<keyword evidence="2" id="KW-0132">Cell division</keyword>
<keyword evidence="1" id="KW-1003">Cell membrane</keyword>
<dbReference type="InterPro" id="IPR005548">
    <property type="entry name" value="Cell_div_FtsQ/DivIB_C"/>
</dbReference>
<evidence type="ECO:0000256" key="3">
    <source>
        <dbReference type="ARBA" id="ARBA00022692"/>
    </source>
</evidence>
<proteinExistence type="predicted"/>
<dbReference type="PANTHER" id="PTHR37820:SF1">
    <property type="entry name" value="CELL DIVISION PROTEIN FTSQ"/>
    <property type="match status" value="1"/>
</dbReference>
<comment type="caution">
    <text evidence="8">The sequence shown here is derived from an EMBL/GenBank/DDBJ whole genome shotgun (WGS) entry which is preliminary data.</text>
</comment>
<feature type="domain" description="Cell division protein FtsQ/DivIB C-terminal" evidence="7">
    <location>
        <begin position="157"/>
        <end position="259"/>
    </location>
</feature>
<reference evidence="8 9" key="1">
    <citation type="journal article" date="2015" name="Genome Announc.">
        <title>Expanding the biotechnology potential of lactobacilli through comparative genomics of 213 strains and associated genera.</title>
        <authorList>
            <person name="Sun Z."/>
            <person name="Harris H.M."/>
            <person name="McCann A."/>
            <person name="Guo C."/>
            <person name="Argimon S."/>
            <person name="Zhang W."/>
            <person name="Yang X."/>
            <person name="Jeffery I.B."/>
            <person name="Cooney J.C."/>
            <person name="Kagawa T.F."/>
            <person name="Liu W."/>
            <person name="Song Y."/>
            <person name="Salvetti E."/>
            <person name="Wrobel A."/>
            <person name="Rasinkangas P."/>
            <person name="Parkhill J."/>
            <person name="Rea M.C."/>
            <person name="O'Sullivan O."/>
            <person name="Ritari J."/>
            <person name="Douillard F.P."/>
            <person name="Paul Ross R."/>
            <person name="Yang R."/>
            <person name="Briner A.E."/>
            <person name="Felis G.E."/>
            <person name="de Vos W.M."/>
            <person name="Barrangou R."/>
            <person name="Klaenhammer T.R."/>
            <person name="Caufield P.W."/>
            <person name="Cui Y."/>
            <person name="Zhang H."/>
            <person name="O'Toole P.W."/>
        </authorList>
    </citation>
    <scope>NUCLEOTIDE SEQUENCE [LARGE SCALE GENOMIC DNA]</scope>
    <source>
        <strain evidence="8 9">DSM 20593</strain>
    </source>
</reference>
<sequence length="276" mass="31644">MMPQLSKFASIQKWMQQHLGRHLNSFQTLTSDADEVDTPAPKHRRRIQLTNVERNSVHMLVIFILLSGILALLISPLATVKKMTVVGNRDLTKKDILRAANVKNEHMFAWQLFREQQYFMQEAQKDPAIQSLRIKFLTPTIAQIKIEENVKVGITKQKQQEKYLLADGQMMPVDEGAKTIRNLPTYNGFKHQADLLLVAKQFGHLSQALRSSVSEVIWSPVVENNQRVILIMNDGNKVLVNANQIDKKLKYYPGMVVQTHQNGTFDFQVGSFFKPY</sequence>
<evidence type="ECO:0000313" key="8">
    <source>
        <dbReference type="EMBL" id="KRN75712.1"/>
    </source>
</evidence>
<accession>A0A0R2JEB1</accession>
<dbReference type="Pfam" id="PF03799">
    <property type="entry name" value="FtsQ_DivIB_C"/>
    <property type="match status" value="1"/>
</dbReference>
<dbReference type="GO" id="GO:0005886">
    <property type="term" value="C:plasma membrane"/>
    <property type="evidence" value="ECO:0007669"/>
    <property type="project" value="TreeGrafter"/>
</dbReference>
<keyword evidence="4 6" id="KW-1133">Transmembrane helix</keyword>
<dbReference type="AlphaFoldDB" id="A0A0R2JEB1"/>
<evidence type="ECO:0000313" key="9">
    <source>
        <dbReference type="Proteomes" id="UP000051655"/>
    </source>
</evidence>
<dbReference type="PATRIC" id="fig|1616.3.peg.212"/>
<evidence type="ECO:0000256" key="6">
    <source>
        <dbReference type="SAM" id="Phobius"/>
    </source>
</evidence>
<keyword evidence="9" id="KW-1185">Reference proteome</keyword>
<evidence type="ECO:0000256" key="5">
    <source>
        <dbReference type="ARBA" id="ARBA00023306"/>
    </source>
</evidence>
<organism evidence="8 9">
    <name type="scientific">Weissella kandleri</name>
    <dbReference type="NCBI Taxonomy" id="1616"/>
    <lineage>
        <taxon>Bacteria</taxon>
        <taxon>Bacillati</taxon>
        <taxon>Bacillota</taxon>
        <taxon>Bacilli</taxon>
        <taxon>Lactobacillales</taxon>
        <taxon>Lactobacillaceae</taxon>
        <taxon>Weissella</taxon>
    </lineage>
</organism>
<name>A0A0R2JEB1_9LACO</name>
<dbReference type="Gene3D" id="3.40.50.10960">
    <property type="match status" value="1"/>
</dbReference>
<evidence type="ECO:0000259" key="7">
    <source>
        <dbReference type="Pfam" id="PF03799"/>
    </source>
</evidence>
<dbReference type="GO" id="GO:0051301">
    <property type="term" value="P:cell division"/>
    <property type="evidence" value="ECO:0007669"/>
    <property type="project" value="UniProtKB-KW"/>
</dbReference>
<dbReference type="OrthoDB" id="1819027at2"/>
<keyword evidence="3 6" id="KW-0812">Transmembrane</keyword>
<dbReference type="InterPro" id="IPR050487">
    <property type="entry name" value="FtsQ_DivIB"/>
</dbReference>
<feature type="transmembrane region" description="Helical" evidence="6">
    <location>
        <begin position="59"/>
        <end position="80"/>
    </location>
</feature>